<evidence type="ECO:0000313" key="1">
    <source>
        <dbReference type="EMBL" id="KAF8819333.1"/>
    </source>
</evidence>
<dbReference type="Gene3D" id="2.130.10.10">
    <property type="entry name" value="YVTN repeat-like/Quinoprotein amine dehydrogenase"/>
    <property type="match status" value="1"/>
</dbReference>
<reference evidence="1 2" key="1">
    <citation type="journal article" date="2020" name="bioRxiv">
        <title>Metabolic contributions of an alphaproteobacterial endosymbiont in the apicomplexan Cardiosporidium cionae.</title>
        <authorList>
            <person name="Hunter E.S."/>
            <person name="Paight C.J."/>
            <person name="Lane C.E."/>
        </authorList>
    </citation>
    <scope>NUCLEOTIDE SEQUENCE [LARGE SCALE GENOMIC DNA]</scope>
    <source>
        <strain evidence="1">ESH_2018</strain>
    </source>
</reference>
<accession>A0ABQ7J5V6</accession>
<proteinExistence type="predicted"/>
<organism evidence="1 2">
    <name type="scientific">Cardiosporidium cionae</name>
    <dbReference type="NCBI Taxonomy" id="476202"/>
    <lineage>
        <taxon>Eukaryota</taxon>
        <taxon>Sar</taxon>
        <taxon>Alveolata</taxon>
        <taxon>Apicomplexa</taxon>
        <taxon>Aconoidasida</taxon>
        <taxon>Nephromycida</taxon>
        <taxon>Cardiosporidium</taxon>
    </lineage>
</organism>
<sequence length="615" mass="67978">MASTSVTNYENYLPDYPRISSSPTTTSTLNSSPTPPSVFVPLLSIQFPGCQGIGDTQFSNFNENQIVFLAKGSLFTIHDITSGQCLQTFKVGWPSCESSNSSYSEATSLWTRENHDEAYTLGAYNDLTAPLLLVGTTNGHIALYDAREEAGSRPSLILRHAHNGPISGLHGGIPFNSSYIFSTGKTDGWIREFDLRYPFHHNMPSKRASPLQSISLKAERGNSKDKADSFHHLLLSNGCGLEGIPSMDISRDGSSMVVSSNDGECVLFSLSDFPIRSMKRWLLGDFSIFHDVKFTLNSKYVVCCSQNKAQNNFAAHLWNVIESNRQICLKTPGDGAAIYQGHFLLADPEEIFFEHSSTSSYRGENSNVSGVDISQNDSSTTLNEPYISSDEKMKELSQSFDPCLSDARASTYKIKSKQESSERHKLILHTPESDLLHKLHREFWNEADAKLKVASRSGNLCQYDAKIAFRSNTAEDVSVSPKLLFPDLPAQHAAFYINSGVLHPSYGRTDLFNSKFVCTPWREFVVGVGGNRLYKGIHQWDTETGVCLSSAVFHEAAPMFVQNICAHRDYSKGLIATAGTQGKHGIATIWKCTPLEWLTDSALQGSINLLINPDQ</sequence>
<comment type="caution">
    <text evidence="1">The sequence shown here is derived from an EMBL/GenBank/DDBJ whole genome shotgun (WGS) entry which is preliminary data.</text>
</comment>
<dbReference type="Proteomes" id="UP000823046">
    <property type="component" value="Unassembled WGS sequence"/>
</dbReference>
<evidence type="ECO:0000313" key="2">
    <source>
        <dbReference type="Proteomes" id="UP000823046"/>
    </source>
</evidence>
<dbReference type="EMBL" id="JADAQX010000810">
    <property type="protein sequence ID" value="KAF8819333.1"/>
    <property type="molecule type" value="Genomic_DNA"/>
</dbReference>
<name>A0ABQ7J5V6_9APIC</name>
<keyword evidence="2" id="KW-1185">Reference proteome</keyword>
<dbReference type="InterPro" id="IPR015943">
    <property type="entry name" value="WD40/YVTN_repeat-like_dom_sf"/>
</dbReference>
<protein>
    <submittedName>
        <fullName evidence="1">Uncharacterized protein</fullName>
    </submittedName>
</protein>
<gene>
    <name evidence="1" type="ORF">IE077_001170</name>
</gene>
<dbReference type="InterPro" id="IPR036322">
    <property type="entry name" value="WD40_repeat_dom_sf"/>
</dbReference>
<dbReference type="SUPFAM" id="SSF50978">
    <property type="entry name" value="WD40 repeat-like"/>
    <property type="match status" value="1"/>
</dbReference>
<dbReference type="PANTHER" id="PTHR19855">
    <property type="entry name" value="WD40 REPEAT PROTEIN 12, 37"/>
    <property type="match status" value="1"/>
</dbReference>
<dbReference type="PANTHER" id="PTHR19855:SF11">
    <property type="entry name" value="RIBOSOME BIOGENESIS PROTEIN WDR12"/>
    <property type="match status" value="1"/>
</dbReference>